<dbReference type="Proteomes" id="UP000273778">
    <property type="component" value="Chromosome"/>
</dbReference>
<keyword evidence="4" id="KW-1185">Reference proteome</keyword>
<dbReference type="InterPro" id="IPR046474">
    <property type="entry name" value="DUF6795"/>
</dbReference>
<organism evidence="3 4">
    <name type="scientific">Shewanella psychromarinicola</name>
    <dbReference type="NCBI Taxonomy" id="2487742"/>
    <lineage>
        <taxon>Bacteria</taxon>
        <taxon>Pseudomonadati</taxon>
        <taxon>Pseudomonadota</taxon>
        <taxon>Gammaproteobacteria</taxon>
        <taxon>Alteromonadales</taxon>
        <taxon>Shewanellaceae</taxon>
        <taxon>Shewanella</taxon>
    </lineage>
</organism>
<name>A0ABM7C4F1_9GAMM</name>
<evidence type="ECO:0000256" key="1">
    <source>
        <dbReference type="SAM" id="Phobius"/>
    </source>
</evidence>
<reference evidence="3 4" key="1">
    <citation type="submission" date="2018-11" db="EMBL/GenBank/DDBJ databases">
        <title>Shewanella sp. M2.</title>
        <authorList>
            <person name="Hwang Y.J."/>
            <person name="Hwang C.Y."/>
        </authorList>
    </citation>
    <scope>NUCLEOTIDE SEQUENCE [LARGE SCALE GENOMIC DNA]</scope>
    <source>
        <strain evidence="3 4">M2</strain>
    </source>
</reference>
<proteinExistence type="predicted"/>
<dbReference type="Pfam" id="PF20598">
    <property type="entry name" value="DUF6795"/>
    <property type="match status" value="1"/>
</dbReference>
<dbReference type="EMBL" id="CP034073">
    <property type="protein sequence ID" value="AZG37295.1"/>
    <property type="molecule type" value="Genomic_DNA"/>
</dbReference>
<gene>
    <name evidence="3" type="ORF">EGC80_22125</name>
</gene>
<keyword evidence="1" id="KW-1133">Transmembrane helix</keyword>
<feature type="transmembrane region" description="Helical" evidence="1">
    <location>
        <begin position="32"/>
        <end position="51"/>
    </location>
</feature>
<keyword evidence="1" id="KW-0812">Transmembrane</keyword>
<accession>A0ABM7C4F1</accession>
<sequence length="218" mass="24952">MMIDPLNKSLYNNFSKLIISTSKQGVTSSMSYIAYISLFLVLSVTSANYFLEGAIFRMFKKVDVEVFPEVIGSLTNEGEPLADIKLKRGYQYSGVMEEIEWDYTTTDDEGKFSFPEIIHRTSHPNKPFAETRVAQAIKVAEGVYTDTFLWSAVTKGEKHLSLLAERLAQLHCNFANEEIRQEIIEEEISNGVSRLQVFSICRWPELQLLEVQKREKYG</sequence>
<evidence type="ECO:0000313" key="3">
    <source>
        <dbReference type="EMBL" id="AZG37295.1"/>
    </source>
</evidence>
<dbReference type="RefSeq" id="WP_124013679.1">
    <property type="nucleotide sequence ID" value="NZ_CP034073.1"/>
</dbReference>
<feature type="domain" description="DUF6795" evidence="2">
    <location>
        <begin position="70"/>
        <end position="177"/>
    </location>
</feature>
<evidence type="ECO:0000313" key="4">
    <source>
        <dbReference type="Proteomes" id="UP000273778"/>
    </source>
</evidence>
<protein>
    <recommendedName>
        <fullName evidence="2">DUF6795 domain-containing protein</fullName>
    </recommendedName>
</protein>
<evidence type="ECO:0000259" key="2">
    <source>
        <dbReference type="Pfam" id="PF20598"/>
    </source>
</evidence>
<keyword evidence="1" id="KW-0472">Membrane</keyword>